<dbReference type="PANTHER" id="PTHR43777">
    <property type="entry name" value="MOLYBDENUM COFACTOR CYTIDYLYLTRANSFERASE"/>
    <property type="match status" value="1"/>
</dbReference>
<evidence type="ECO:0000259" key="2">
    <source>
        <dbReference type="Pfam" id="PF12804"/>
    </source>
</evidence>
<organism evidence="3 4">
    <name type="scientific">Dokdonella fugitiva</name>
    <dbReference type="NCBI Taxonomy" id="328517"/>
    <lineage>
        <taxon>Bacteria</taxon>
        <taxon>Pseudomonadati</taxon>
        <taxon>Pseudomonadota</taxon>
        <taxon>Gammaproteobacteria</taxon>
        <taxon>Lysobacterales</taxon>
        <taxon>Rhodanobacteraceae</taxon>
        <taxon>Dokdonella</taxon>
    </lineage>
</organism>
<dbReference type="Gene3D" id="3.90.550.10">
    <property type="entry name" value="Spore Coat Polysaccharide Biosynthesis Protein SpsA, Chain A"/>
    <property type="match status" value="1"/>
</dbReference>
<evidence type="ECO:0000256" key="1">
    <source>
        <dbReference type="ARBA" id="ARBA00022842"/>
    </source>
</evidence>
<comment type="caution">
    <text evidence="3">The sequence shown here is derived from an EMBL/GenBank/DDBJ whole genome shotgun (WGS) entry which is preliminary data.</text>
</comment>
<dbReference type="Pfam" id="PF12804">
    <property type="entry name" value="NTP_transf_3"/>
    <property type="match status" value="1"/>
</dbReference>
<evidence type="ECO:0000313" key="4">
    <source>
        <dbReference type="Proteomes" id="UP000294862"/>
    </source>
</evidence>
<protein>
    <submittedName>
        <fullName evidence="3">Molybdenum cofactor cytidylyltransferase/nicotine blue oxidoreductase</fullName>
    </submittedName>
</protein>
<keyword evidence="3" id="KW-0548">Nucleotidyltransferase</keyword>
<sequence>MRRAHEPVHGAILLAAGASTRLGRAKQLIEVEGEPLLRRAARALLDTSPHSLVVVLGHDADALGACAADLPLQRIVARDHAEGLAASLRAGIAALPAACEGALVALTDQPALDGAHLRALRDAWRATPARAAASAYAGVLGVPALLPRTWFADAMQLQGDTGARALLRARAGEVVAVAAPALARDLDTPDDLERFH</sequence>
<name>A0A4R2IHU3_9GAMM</name>
<dbReference type="CDD" id="cd04182">
    <property type="entry name" value="GT_2_like_f"/>
    <property type="match status" value="1"/>
</dbReference>
<dbReference type="AlphaFoldDB" id="A0A4R2IHU3"/>
<proteinExistence type="predicted"/>
<dbReference type="OrthoDB" id="285216at2"/>
<keyword evidence="1" id="KW-0460">Magnesium</keyword>
<dbReference type="InterPro" id="IPR029044">
    <property type="entry name" value="Nucleotide-diphossugar_trans"/>
</dbReference>
<gene>
    <name evidence="3" type="ORF">EV148_101803</name>
</gene>
<evidence type="ECO:0000313" key="3">
    <source>
        <dbReference type="EMBL" id="TCO43379.1"/>
    </source>
</evidence>
<dbReference type="SUPFAM" id="SSF53448">
    <property type="entry name" value="Nucleotide-diphospho-sugar transferases"/>
    <property type="match status" value="1"/>
</dbReference>
<dbReference type="PANTHER" id="PTHR43777:SF1">
    <property type="entry name" value="MOLYBDENUM COFACTOR CYTIDYLYLTRANSFERASE"/>
    <property type="match status" value="1"/>
</dbReference>
<accession>A0A4R2IHU3</accession>
<dbReference type="EMBL" id="SLWQ01000001">
    <property type="protein sequence ID" value="TCO43379.1"/>
    <property type="molecule type" value="Genomic_DNA"/>
</dbReference>
<keyword evidence="4" id="KW-1185">Reference proteome</keyword>
<dbReference type="InterPro" id="IPR025877">
    <property type="entry name" value="MobA-like_NTP_Trfase"/>
</dbReference>
<keyword evidence="3" id="KW-0808">Transferase</keyword>
<dbReference type="Proteomes" id="UP000294862">
    <property type="component" value="Unassembled WGS sequence"/>
</dbReference>
<feature type="domain" description="MobA-like NTP transferase" evidence="2">
    <location>
        <begin position="11"/>
        <end position="170"/>
    </location>
</feature>
<reference evidence="3 4" key="1">
    <citation type="journal article" date="2015" name="Stand. Genomic Sci.">
        <title>Genomic Encyclopedia of Bacterial and Archaeal Type Strains, Phase III: the genomes of soil and plant-associated and newly described type strains.</title>
        <authorList>
            <person name="Whitman W.B."/>
            <person name="Woyke T."/>
            <person name="Klenk H.P."/>
            <person name="Zhou Y."/>
            <person name="Lilburn T.G."/>
            <person name="Beck B.J."/>
            <person name="De Vos P."/>
            <person name="Vandamme P."/>
            <person name="Eisen J.A."/>
            <person name="Garrity G."/>
            <person name="Hugenholtz P."/>
            <person name="Kyrpides N.C."/>
        </authorList>
    </citation>
    <scope>NUCLEOTIDE SEQUENCE [LARGE SCALE GENOMIC DNA]</scope>
    <source>
        <strain evidence="3 4">A3</strain>
    </source>
</reference>
<dbReference type="GO" id="GO:0016779">
    <property type="term" value="F:nucleotidyltransferase activity"/>
    <property type="evidence" value="ECO:0007669"/>
    <property type="project" value="UniProtKB-KW"/>
</dbReference>
<dbReference type="RefSeq" id="WP_158287308.1">
    <property type="nucleotide sequence ID" value="NZ_SLWQ01000001.1"/>
</dbReference>